<sequence>MRGRDDLGAGKHKLNVLTALAGTPGVLHRIPPAHCLSDLLFLACYFSAP</sequence>
<evidence type="ECO:0000313" key="1">
    <source>
        <dbReference type="EMBL" id="CBI10021.1"/>
    </source>
</evidence>
<accession>E6QRZ9</accession>
<protein>
    <submittedName>
        <fullName evidence="1">Uncharacterized protein</fullName>
    </submittedName>
</protein>
<comment type="caution">
    <text evidence="1">The sequence shown here is derived from an EMBL/GenBank/DDBJ whole genome shotgun (WGS) entry which is preliminary data.</text>
</comment>
<gene>
    <name evidence="1" type="ORF">CARN7_0777</name>
</gene>
<organism evidence="1">
    <name type="scientific">mine drainage metagenome</name>
    <dbReference type="NCBI Taxonomy" id="410659"/>
    <lineage>
        <taxon>unclassified sequences</taxon>
        <taxon>metagenomes</taxon>
        <taxon>ecological metagenomes</taxon>
    </lineage>
</organism>
<name>E6QRZ9_9ZZZZ</name>
<dbReference type="AlphaFoldDB" id="E6QRZ9"/>
<dbReference type="EMBL" id="CABR01000064">
    <property type="protein sequence ID" value="CBI10021.1"/>
    <property type="molecule type" value="Genomic_DNA"/>
</dbReference>
<reference evidence="1" key="1">
    <citation type="submission" date="2009-10" db="EMBL/GenBank/DDBJ databases">
        <title>Diversity of trophic interactions inside an arsenic-rich microbial ecosystem.</title>
        <authorList>
            <person name="Bertin P.N."/>
            <person name="Heinrich-Salmeron A."/>
            <person name="Pelletier E."/>
            <person name="Goulhen-Chollet F."/>
            <person name="Arsene-Ploetze F."/>
            <person name="Gallien S."/>
            <person name="Calteau A."/>
            <person name="Vallenet D."/>
            <person name="Casiot C."/>
            <person name="Chane-Woon-Ming B."/>
            <person name="Giloteaux L."/>
            <person name="Barakat M."/>
            <person name="Bonnefoy V."/>
            <person name="Bruneel O."/>
            <person name="Chandler M."/>
            <person name="Cleiss J."/>
            <person name="Duran R."/>
            <person name="Elbaz-Poulichet F."/>
            <person name="Fonknechten N."/>
            <person name="Lauga B."/>
            <person name="Mornico D."/>
            <person name="Ortet P."/>
            <person name="Schaeffer C."/>
            <person name="Siguier P."/>
            <person name="Alexander Thil Smith A."/>
            <person name="Van Dorsselaer A."/>
            <person name="Weissenbach J."/>
            <person name="Medigue C."/>
            <person name="Le Paslier D."/>
        </authorList>
    </citation>
    <scope>NUCLEOTIDE SEQUENCE</scope>
</reference>
<proteinExistence type="predicted"/>